<protein>
    <submittedName>
        <fullName evidence="2">Lipoate-protein ligase A</fullName>
    </submittedName>
</protein>
<dbReference type="InterPro" id="IPR004143">
    <property type="entry name" value="BPL_LPL_catalytic"/>
</dbReference>
<dbReference type="PANTHER" id="PTHR43679">
    <property type="entry name" value="OCTANOYLTRANSFERASE LIPM-RELATED"/>
    <property type="match status" value="1"/>
</dbReference>
<dbReference type="Proteomes" id="UP001241603">
    <property type="component" value="Unassembled WGS sequence"/>
</dbReference>
<dbReference type="Gene3D" id="3.30.930.10">
    <property type="entry name" value="Bira Bifunctional Protein, Domain 2"/>
    <property type="match status" value="1"/>
</dbReference>
<name>A0ABU0H9N5_9HYPH</name>
<comment type="caution">
    <text evidence="2">The sequence shown here is derived from an EMBL/GenBank/DDBJ whole genome shotgun (WGS) entry which is preliminary data.</text>
</comment>
<keyword evidence="3" id="KW-1185">Reference proteome</keyword>
<dbReference type="SUPFAM" id="SSF55681">
    <property type="entry name" value="Class II aaRS and biotin synthetases"/>
    <property type="match status" value="1"/>
</dbReference>
<dbReference type="InterPro" id="IPR050664">
    <property type="entry name" value="Octanoyltrans_LipM/LipL"/>
</dbReference>
<gene>
    <name evidence="2" type="ORF">QO014_002870</name>
</gene>
<feature type="domain" description="BPL/LPL catalytic" evidence="1">
    <location>
        <begin position="40"/>
        <end position="225"/>
    </location>
</feature>
<sequence>MTTDQAVAQDVAARFFKPEPAPSALAGLLHQEQFGDEVRSDRDLIVLAWRGPRGLIIGRQDNRLPNVPAAEERLAAEGWPVLIRRSGGTACPVSPGTLQIALARPAHARTTIDGAFGELAELITVLLAEYGIEAKTGEIPEAFCPGRYDMAIEGRKIAGLSQHWRPRGGRMVVTTAATLLVDEDHDELSRIVDLFYETAGGEKRCLPEVVGSVRHALPPDGLGGAALTDDLCARLARLTTQLSA</sequence>
<proteinExistence type="predicted"/>
<dbReference type="Pfam" id="PF21948">
    <property type="entry name" value="LplA-B_cat"/>
    <property type="match status" value="1"/>
</dbReference>
<accession>A0ABU0H9N5</accession>
<dbReference type="InterPro" id="IPR045864">
    <property type="entry name" value="aa-tRNA-synth_II/BPL/LPL"/>
</dbReference>
<evidence type="ECO:0000313" key="2">
    <source>
        <dbReference type="EMBL" id="MDQ0438475.1"/>
    </source>
</evidence>
<dbReference type="PROSITE" id="PS51733">
    <property type="entry name" value="BPL_LPL_CATALYTIC"/>
    <property type="match status" value="1"/>
</dbReference>
<evidence type="ECO:0000313" key="3">
    <source>
        <dbReference type="Proteomes" id="UP001241603"/>
    </source>
</evidence>
<organism evidence="2 3">
    <name type="scientific">Kaistia dalseonensis</name>
    <dbReference type="NCBI Taxonomy" id="410840"/>
    <lineage>
        <taxon>Bacteria</taxon>
        <taxon>Pseudomonadati</taxon>
        <taxon>Pseudomonadota</taxon>
        <taxon>Alphaproteobacteria</taxon>
        <taxon>Hyphomicrobiales</taxon>
        <taxon>Kaistiaceae</taxon>
        <taxon>Kaistia</taxon>
    </lineage>
</organism>
<dbReference type="GO" id="GO:0016874">
    <property type="term" value="F:ligase activity"/>
    <property type="evidence" value="ECO:0007669"/>
    <property type="project" value="UniProtKB-KW"/>
</dbReference>
<dbReference type="PANTHER" id="PTHR43679:SF2">
    <property type="entry name" value="OCTANOYL-[GCVH]:PROTEIN N-OCTANOYLTRANSFERASE"/>
    <property type="match status" value="1"/>
</dbReference>
<keyword evidence="2" id="KW-0436">Ligase</keyword>
<reference evidence="2 3" key="1">
    <citation type="submission" date="2023-07" db="EMBL/GenBank/DDBJ databases">
        <title>Genomic Encyclopedia of Type Strains, Phase IV (KMG-IV): sequencing the most valuable type-strain genomes for metagenomic binning, comparative biology and taxonomic classification.</title>
        <authorList>
            <person name="Goeker M."/>
        </authorList>
    </citation>
    <scope>NUCLEOTIDE SEQUENCE [LARGE SCALE GENOMIC DNA]</scope>
    <source>
        <strain evidence="2 3">B6-8</strain>
    </source>
</reference>
<evidence type="ECO:0000259" key="1">
    <source>
        <dbReference type="PROSITE" id="PS51733"/>
    </source>
</evidence>
<dbReference type="RefSeq" id="WP_266349391.1">
    <property type="nucleotide sequence ID" value="NZ_JAPKNG010000004.1"/>
</dbReference>
<dbReference type="EMBL" id="JAUSVO010000004">
    <property type="protein sequence ID" value="MDQ0438475.1"/>
    <property type="molecule type" value="Genomic_DNA"/>
</dbReference>